<evidence type="ECO:0000259" key="12">
    <source>
        <dbReference type="Pfam" id="PF00962"/>
    </source>
</evidence>
<dbReference type="EMBL" id="OV121132">
    <property type="protein sequence ID" value="CAH0546065.1"/>
    <property type="molecule type" value="Genomic_DNA"/>
</dbReference>
<evidence type="ECO:0000256" key="2">
    <source>
        <dbReference type="ARBA" id="ARBA00004613"/>
    </source>
</evidence>
<dbReference type="GO" id="GO:0006154">
    <property type="term" value="P:adenosine catabolic process"/>
    <property type="evidence" value="ECO:0007669"/>
    <property type="project" value="InterPro"/>
</dbReference>
<evidence type="ECO:0000256" key="3">
    <source>
        <dbReference type="ARBA" id="ARBA00006083"/>
    </source>
</evidence>
<evidence type="ECO:0000256" key="6">
    <source>
        <dbReference type="ARBA" id="ARBA00022525"/>
    </source>
</evidence>
<keyword evidence="9" id="KW-0378">Hydrolase</keyword>
<evidence type="ECO:0000256" key="11">
    <source>
        <dbReference type="SAM" id="SignalP"/>
    </source>
</evidence>
<dbReference type="InterPro" id="IPR013659">
    <property type="entry name" value="A_deaminase_N"/>
</dbReference>
<dbReference type="AlphaFoldDB" id="A0A9P0ALE7"/>
<dbReference type="GO" id="GO:0005615">
    <property type="term" value="C:extracellular space"/>
    <property type="evidence" value="ECO:0007669"/>
    <property type="project" value="InterPro"/>
</dbReference>
<dbReference type="OrthoDB" id="7202371at2759"/>
<sequence>MGHVRSGTLFLVLFISGLFLNAKSSYWDDREKFIRKEKSRELGADLVLNEKEEKVNEILMNYKLRELDEGMLNPAGYLPAQHFFHSKKAMDKSKVFNLIQKLPKGASLHSHDTGIASEEFLLSLTHKENLYGCERGQNFLLKFFKDNSSLDNSCQWKSLKKMRAQRKDFEEFLRGKLSLVVADPMVKYPDLNSVWRAFINLFRNVGNMIGYKPVFQEYFYQVLKELHEDNVMYMEMRGLLPEVYDLDGKIYSPEEVVGLYVETLEHFKHDYPSFYGAKLIYAPSRHVDNSTVDNYLKILKNIQKLYPDFIAGFDLVGQEDLGKPLSEFIPQLLEIKDQTKFFFHAGETNWEGETDLNLIDAVLLNTTRIGHGYAILKHPEVYRAAKKNRIAIEVSPISNQVLKLVDDLRNHPAAILVADGYPVVICCDDPSFWGAKGLSYDWYYAFMSFGSRDSDLKLLKQLAINSIAYSSLDLVDNSDLLTKWQLSWNTFIDDVLKEHGVMYSKPRSIVDV</sequence>
<dbReference type="Proteomes" id="UP001154078">
    <property type="component" value="Chromosome 1"/>
</dbReference>
<evidence type="ECO:0000256" key="1">
    <source>
        <dbReference type="ARBA" id="ARBA00001947"/>
    </source>
</evidence>
<dbReference type="GO" id="GO:0004000">
    <property type="term" value="F:adenosine deaminase activity"/>
    <property type="evidence" value="ECO:0007669"/>
    <property type="project" value="InterPro"/>
</dbReference>
<dbReference type="PANTHER" id="PTHR11409">
    <property type="entry name" value="ADENOSINE DEAMINASE"/>
    <property type="match status" value="1"/>
</dbReference>
<comment type="similarity">
    <text evidence="3">Belongs to the metallo-dependent hydrolases superfamily. Adenosine and AMP deaminases family. ADGF subfamily.</text>
</comment>
<dbReference type="GO" id="GO:0046872">
    <property type="term" value="F:metal ion binding"/>
    <property type="evidence" value="ECO:0007669"/>
    <property type="project" value="UniProtKB-KW"/>
</dbReference>
<comment type="cofactor">
    <cofactor evidence="1">
        <name>Zn(2+)</name>
        <dbReference type="ChEBI" id="CHEBI:29105"/>
    </cofactor>
</comment>
<keyword evidence="6" id="KW-0964">Secreted</keyword>
<feature type="signal peptide" evidence="11">
    <location>
        <begin position="1"/>
        <end position="24"/>
    </location>
</feature>
<evidence type="ECO:0000256" key="8">
    <source>
        <dbReference type="ARBA" id="ARBA00022729"/>
    </source>
</evidence>
<dbReference type="EC" id="3.5.4.4" evidence="4"/>
<dbReference type="Pfam" id="PF08451">
    <property type="entry name" value="A_deaminase_N"/>
    <property type="match status" value="1"/>
</dbReference>
<feature type="chain" id="PRO_5040276382" description="Adenosine deaminase" evidence="11">
    <location>
        <begin position="25"/>
        <end position="512"/>
    </location>
</feature>
<keyword evidence="8 11" id="KW-0732">Signal</keyword>
<comment type="catalytic activity">
    <reaction evidence="10">
        <text>adenosine + H2O + H(+) = inosine + NH4(+)</text>
        <dbReference type="Rhea" id="RHEA:24408"/>
        <dbReference type="ChEBI" id="CHEBI:15377"/>
        <dbReference type="ChEBI" id="CHEBI:15378"/>
        <dbReference type="ChEBI" id="CHEBI:16335"/>
        <dbReference type="ChEBI" id="CHEBI:17596"/>
        <dbReference type="ChEBI" id="CHEBI:28938"/>
        <dbReference type="EC" id="3.5.4.4"/>
    </reaction>
</comment>
<dbReference type="CDD" id="cd01321">
    <property type="entry name" value="ADGF"/>
    <property type="match status" value="1"/>
</dbReference>
<dbReference type="InterPro" id="IPR001365">
    <property type="entry name" value="A_deaminase_dom"/>
</dbReference>
<evidence type="ECO:0000259" key="13">
    <source>
        <dbReference type="Pfam" id="PF08451"/>
    </source>
</evidence>
<keyword evidence="7" id="KW-0479">Metal-binding</keyword>
<keyword evidence="15" id="KW-1185">Reference proteome</keyword>
<dbReference type="PANTHER" id="PTHR11409:SF39">
    <property type="entry name" value="ADENOSINE DEAMINASE 2"/>
    <property type="match status" value="1"/>
</dbReference>
<feature type="domain" description="Adenosine deaminase" evidence="12">
    <location>
        <begin position="193"/>
        <end position="480"/>
    </location>
</feature>
<gene>
    <name evidence="14" type="ORF">MELIAE_LOCUS316</name>
</gene>
<dbReference type="Pfam" id="PF00962">
    <property type="entry name" value="A_deaminase"/>
    <property type="match status" value="1"/>
</dbReference>
<protein>
    <recommendedName>
        <fullName evidence="5">Adenosine deaminase</fullName>
        <ecNumber evidence="4">3.5.4.4</ecNumber>
    </recommendedName>
</protein>
<evidence type="ECO:0000256" key="5">
    <source>
        <dbReference type="ARBA" id="ARBA00018099"/>
    </source>
</evidence>
<evidence type="ECO:0000313" key="15">
    <source>
        <dbReference type="Proteomes" id="UP001154078"/>
    </source>
</evidence>
<proteinExistence type="inferred from homology"/>
<dbReference type="InterPro" id="IPR032466">
    <property type="entry name" value="Metal_Hydrolase"/>
</dbReference>
<name>A0A9P0ALE7_BRAAE</name>
<dbReference type="Gene3D" id="3.20.20.140">
    <property type="entry name" value="Metal-dependent hydrolases"/>
    <property type="match status" value="1"/>
</dbReference>
<organism evidence="14 15">
    <name type="scientific">Brassicogethes aeneus</name>
    <name type="common">Rape pollen beetle</name>
    <name type="synonym">Meligethes aeneus</name>
    <dbReference type="NCBI Taxonomy" id="1431903"/>
    <lineage>
        <taxon>Eukaryota</taxon>
        <taxon>Metazoa</taxon>
        <taxon>Ecdysozoa</taxon>
        <taxon>Arthropoda</taxon>
        <taxon>Hexapoda</taxon>
        <taxon>Insecta</taxon>
        <taxon>Pterygota</taxon>
        <taxon>Neoptera</taxon>
        <taxon>Endopterygota</taxon>
        <taxon>Coleoptera</taxon>
        <taxon>Polyphaga</taxon>
        <taxon>Cucujiformia</taxon>
        <taxon>Nitidulidae</taxon>
        <taxon>Meligethinae</taxon>
        <taxon>Brassicogethes</taxon>
    </lineage>
</organism>
<dbReference type="InterPro" id="IPR006331">
    <property type="entry name" value="ADGF"/>
</dbReference>
<evidence type="ECO:0000256" key="4">
    <source>
        <dbReference type="ARBA" id="ARBA00012784"/>
    </source>
</evidence>
<evidence type="ECO:0000256" key="9">
    <source>
        <dbReference type="ARBA" id="ARBA00022801"/>
    </source>
</evidence>
<evidence type="ECO:0000313" key="14">
    <source>
        <dbReference type="EMBL" id="CAH0546065.1"/>
    </source>
</evidence>
<accession>A0A9P0ALE7</accession>
<dbReference type="SUPFAM" id="SSF51556">
    <property type="entry name" value="Metallo-dependent hydrolases"/>
    <property type="match status" value="1"/>
</dbReference>
<comment type="subcellular location">
    <subcellularLocation>
        <location evidence="2">Secreted</location>
    </subcellularLocation>
</comment>
<evidence type="ECO:0000256" key="10">
    <source>
        <dbReference type="ARBA" id="ARBA00047764"/>
    </source>
</evidence>
<feature type="domain" description="Adenosine/AMP deaminase N-terminal" evidence="13">
    <location>
        <begin position="21"/>
        <end position="99"/>
    </location>
</feature>
<dbReference type="InterPro" id="IPR006330">
    <property type="entry name" value="Ado/ade_deaminase"/>
</dbReference>
<reference evidence="14" key="1">
    <citation type="submission" date="2021-12" db="EMBL/GenBank/DDBJ databases">
        <authorList>
            <person name="King R."/>
        </authorList>
    </citation>
    <scope>NUCLEOTIDE SEQUENCE</scope>
</reference>
<dbReference type="GO" id="GO:0046103">
    <property type="term" value="P:inosine biosynthetic process"/>
    <property type="evidence" value="ECO:0007669"/>
    <property type="project" value="TreeGrafter"/>
</dbReference>
<evidence type="ECO:0000256" key="7">
    <source>
        <dbReference type="ARBA" id="ARBA00022723"/>
    </source>
</evidence>
<dbReference type="FunFam" id="3.20.20.140:FF:000017">
    <property type="entry name" value="Adenosine deaminase 2"/>
    <property type="match status" value="1"/>
</dbReference>
<dbReference type="NCBIfam" id="TIGR01431">
    <property type="entry name" value="adm_rel"/>
    <property type="match status" value="1"/>
</dbReference>